<keyword evidence="7 9" id="KW-0472">Membrane</keyword>
<dbReference type="GO" id="GO:0030428">
    <property type="term" value="C:cell septum"/>
    <property type="evidence" value="ECO:0007669"/>
    <property type="project" value="TreeGrafter"/>
</dbReference>
<keyword evidence="5 9" id="KW-0812">Transmembrane</keyword>
<feature type="transmembrane region" description="Helical" evidence="9">
    <location>
        <begin position="31"/>
        <end position="59"/>
    </location>
</feature>
<protein>
    <recommendedName>
        <fullName evidence="2">chitin synthase</fullName>
        <ecNumber evidence="2">2.4.1.16</ecNumber>
    </recommendedName>
</protein>
<keyword evidence="11" id="KW-1185">Reference proteome</keyword>
<feature type="compositionally biased region" description="Basic and acidic residues" evidence="8">
    <location>
        <begin position="869"/>
        <end position="886"/>
    </location>
</feature>
<evidence type="ECO:0000256" key="5">
    <source>
        <dbReference type="ARBA" id="ARBA00022692"/>
    </source>
</evidence>
<dbReference type="PANTHER" id="PTHR22914">
    <property type="entry name" value="CHITIN SYNTHASE"/>
    <property type="match status" value="1"/>
</dbReference>
<dbReference type="EC" id="2.4.1.16" evidence="2"/>
<dbReference type="InterPro" id="IPR004835">
    <property type="entry name" value="Chitin_synth"/>
</dbReference>
<evidence type="ECO:0000256" key="6">
    <source>
        <dbReference type="ARBA" id="ARBA00022989"/>
    </source>
</evidence>
<dbReference type="SUPFAM" id="SSF53448">
    <property type="entry name" value="Nucleotide-diphospho-sugar transferases"/>
    <property type="match status" value="1"/>
</dbReference>
<evidence type="ECO:0000256" key="8">
    <source>
        <dbReference type="SAM" id="MobiDB-lite"/>
    </source>
</evidence>
<dbReference type="Pfam" id="PF03142">
    <property type="entry name" value="Chitin_synth_2"/>
    <property type="match status" value="1"/>
</dbReference>
<keyword evidence="4" id="KW-0808">Transferase</keyword>
<feature type="compositionally biased region" description="Basic and acidic residues" evidence="8">
    <location>
        <begin position="727"/>
        <end position="746"/>
    </location>
</feature>
<evidence type="ECO:0000256" key="1">
    <source>
        <dbReference type="ARBA" id="ARBA00004141"/>
    </source>
</evidence>
<comment type="subcellular location">
    <subcellularLocation>
        <location evidence="1">Membrane</location>
        <topology evidence="1">Multi-pass membrane protein</topology>
    </subcellularLocation>
</comment>
<evidence type="ECO:0000313" key="10">
    <source>
        <dbReference type="EMBL" id="UJO14347.1"/>
    </source>
</evidence>
<accession>A0A9Q8LBF3</accession>
<evidence type="ECO:0000313" key="11">
    <source>
        <dbReference type="Proteomes" id="UP000756132"/>
    </source>
</evidence>
<dbReference type="Proteomes" id="UP000756132">
    <property type="component" value="Chromosome 2"/>
</dbReference>
<evidence type="ECO:0000256" key="2">
    <source>
        <dbReference type="ARBA" id="ARBA00012543"/>
    </source>
</evidence>
<dbReference type="KEGG" id="ffu:CLAFUR5_02631"/>
<organism evidence="10 11">
    <name type="scientific">Passalora fulva</name>
    <name type="common">Tomato leaf mold</name>
    <name type="synonym">Cladosporium fulvum</name>
    <dbReference type="NCBI Taxonomy" id="5499"/>
    <lineage>
        <taxon>Eukaryota</taxon>
        <taxon>Fungi</taxon>
        <taxon>Dikarya</taxon>
        <taxon>Ascomycota</taxon>
        <taxon>Pezizomycotina</taxon>
        <taxon>Dothideomycetes</taxon>
        <taxon>Dothideomycetidae</taxon>
        <taxon>Mycosphaerellales</taxon>
        <taxon>Mycosphaerellaceae</taxon>
        <taxon>Fulvia</taxon>
    </lineage>
</organism>
<evidence type="ECO:0000256" key="4">
    <source>
        <dbReference type="ARBA" id="ARBA00022679"/>
    </source>
</evidence>
<dbReference type="PANTHER" id="PTHR22914:SF46">
    <property type="entry name" value="CHITIN SYNTHASE"/>
    <property type="match status" value="1"/>
</dbReference>
<feature type="region of interest" description="Disordered" evidence="8">
    <location>
        <begin position="710"/>
        <end position="916"/>
    </location>
</feature>
<feature type="transmembrane region" description="Helical" evidence="9">
    <location>
        <begin position="71"/>
        <end position="96"/>
    </location>
</feature>
<gene>
    <name evidence="10" type="ORF">CLAFUR5_02631</name>
</gene>
<dbReference type="AlphaFoldDB" id="A0A9Q8LBF3"/>
<dbReference type="OMA" id="SIVDCEY"/>
<feature type="transmembrane region" description="Helical" evidence="9">
    <location>
        <begin position="527"/>
        <end position="547"/>
    </location>
</feature>
<dbReference type="InterPro" id="IPR029044">
    <property type="entry name" value="Nucleotide-diphossugar_trans"/>
</dbReference>
<dbReference type="GO" id="GO:0016020">
    <property type="term" value="C:membrane"/>
    <property type="evidence" value="ECO:0007669"/>
    <property type="project" value="UniProtKB-SubCell"/>
</dbReference>
<proteinExistence type="predicted"/>
<feature type="compositionally biased region" description="Polar residues" evidence="8">
    <location>
        <begin position="817"/>
        <end position="832"/>
    </location>
</feature>
<sequence>MLPSLAAKMLATREQPYGVRPITASWPIADIIYVAFVAPVMLMALLEWWLLLLGFLYCFWKVYWKADENKWTVRIMAIVQATWLICIRLIFLAVMMVTLPLPPQVVQYFPPRMVSILQWFAFYTFAGLLVGPWLLCVFHLTTHYVGRKKRTRAVLDAYAAPKVVIVLPCFNEKPEVLLRTVNSIADAEYPPSCMHIFLSFDGEQEDELFLSTIEKLGVPITLDVYPRSIDIAYRGLRVTVSRFKWGGKRHCQKKTFNLIDKVYEEYLRKHDNLFMLFIDSDCILDKACIANFMYDMELKPGGNRDMLAMTGVITATGEISWKDLTKSCLTILQDMEYVHGQLYERSVETACGAVTCLPGALTMLRVSAFRQLAKFYFADKADQCDDMFDYAKGSLGEDRYLTHLFMVAAEKGYQLGMCTSAFCKTDAVETYKSLLSQRRRWFLGFITNEVCMLTDTRLWRRYPVLLIIRLAQSTIRTTALLFFIMVISLITTSQKVANLPFGFIAVSLGLNWLLMFFFAARLGRLKMLLYPVMFVVNPFANWVYMVYGCLTCARRTWGGPRVDAIKADEKITPEQAVAEAKGKGDELNIVPETFKDVAPLGRKKSVRTAPLLPSSKLEGRFALPEQTNGGYYAQRNDSIELHPDQTSILDDEQVYYHQGPRRGSMAASSYFGSHESFAMPRRVESVWDLQNILQYHAQQREQAPAGGAYFEAPQDHVGQDVPLPDYRNPRPELSHRPADVHREPEGKVPQFSNGPLPQRRDRSVDSARSAESDESVPMHFSVPRRGSSEFPRRPQSPPQFAPRVHMPSRPTDIASGDTLTVPSASYHPSTRFTPAGETSAARTGRSPLARKSFTRLATDDAPSTAGTRTEVEVRQPTRPSTDEERRGRRRRRTSVGADGRRRLSKAHRSSRSSSRA</sequence>
<keyword evidence="3" id="KW-0328">Glycosyltransferase</keyword>
<evidence type="ECO:0000256" key="3">
    <source>
        <dbReference type="ARBA" id="ARBA00022676"/>
    </source>
</evidence>
<dbReference type="RefSeq" id="XP_047758713.1">
    <property type="nucleotide sequence ID" value="XM_047901779.1"/>
</dbReference>
<feature type="transmembrane region" description="Helical" evidence="9">
    <location>
        <begin position="116"/>
        <end position="140"/>
    </location>
</feature>
<reference evidence="10" key="1">
    <citation type="submission" date="2021-12" db="EMBL/GenBank/DDBJ databases">
        <authorList>
            <person name="Zaccaron A."/>
            <person name="Stergiopoulos I."/>
        </authorList>
    </citation>
    <scope>NUCLEOTIDE SEQUENCE</scope>
    <source>
        <strain evidence="10">Race5_Kim</strain>
    </source>
</reference>
<dbReference type="EMBL" id="CP090164">
    <property type="protein sequence ID" value="UJO14347.1"/>
    <property type="molecule type" value="Genomic_DNA"/>
</dbReference>
<dbReference type="GeneID" id="71982509"/>
<feature type="transmembrane region" description="Helical" evidence="9">
    <location>
        <begin position="496"/>
        <end position="520"/>
    </location>
</feature>
<dbReference type="OrthoDB" id="5321960at2759"/>
<dbReference type="Gene3D" id="3.90.550.10">
    <property type="entry name" value="Spore Coat Polysaccharide Biosynthesis Protein SpsA, Chain A"/>
    <property type="match status" value="1"/>
</dbReference>
<dbReference type="GO" id="GO:0004100">
    <property type="term" value="F:chitin synthase activity"/>
    <property type="evidence" value="ECO:0007669"/>
    <property type="project" value="UniProtKB-EC"/>
</dbReference>
<name>A0A9Q8LBF3_PASFU</name>
<feature type="transmembrane region" description="Helical" evidence="9">
    <location>
        <begin position="466"/>
        <end position="490"/>
    </location>
</feature>
<dbReference type="GO" id="GO:0006031">
    <property type="term" value="P:chitin biosynthetic process"/>
    <property type="evidence" value="ECO:0007669"/>
    <property type="project" value="TreeGrafter"/>
</dbReference>
<dbReference type="GO" id="GO:0071944">
    <property type="term" value="C:cell periphery"/>
    <property type="evidence" value="ECO:0007669"/>
    <property type="project" value="TreeGrafter"/>
</dbReference>
<reference evidence="10" key="2">
    <citation type="journal article" date="2022" name="Microb. Genom.">
        <title>A chromosome-scale genome assembly of the tomato pathogen Cladosporium fulvum reveals a compartmentalized genome architecture and the presence of a dispensable chromosome.</title>
        <authorList>
            <person name="Zaccaron A.Z."/>
            <person name="Chen L.H."/>
            <person name="Samaras A."/>
            <person name="Stergiopoulos I."/>
        </authorList>
    </citation>
    <scope>NUCLEOTIDE SEQUENCE</scope>
    <source>
        <strain evidence="10">Race5_Kim</strain>
    </source>
</reference>
<evidence type="ECO:0000256" key="9">
    <source>
        <dbReference type="SAM" id="Phobius"/>
    </source>
</evidence>
<evidence type="ECO:0000256" key="7">
    <source>
        <dbReference type="ARBA" id="ARBA00023136"/>
    </source>
</evidence>
<keyword evidence="6 9" id="KW-1133">Transmembrane helix</keyword>
<feature type="compositionally biased region" description="Basic and acidic residues" evidence="8">
    <location>
        <begin position="758"/>
        <end position="771"/>
    </location>
</feature>